<dbReference type="GO" id="GO:0016757">
    <property type="term" value="F:glycosyltransferase activity"/>
    <property type="evidence" value="ECO:0007669"/>
    <property type="project" value="InterPro"/>
</dbReference>
<evidence type="ECO:0000256" key="5">
    <source>
        <dbReference type="ARBA" id="ARBA00023157"/>
    </source>
</evidence>
<dbReference type="OMA" id="CDCPRHF"/>
<keyword evidence="5 6" id="KW-1015">Disulfide bond</keyword>
<feature type="disulfide bond" evidence="6">
    <location>
        <begin position="133"/>
        <end position="143"/>
    </location>
</feature>
<keyword evidence="7" id="KW-1133">Transmembrane helix</keyword>
<dbReference type="InterPro" id="IPR000742">
    <property type="entry name" value="EGF"/>
</dbReference>
<dbReference type="InterPro" id="IPR040911">
    <property type="entry name" value="Exostosin_GT47"/>
</dbReference>
<keyword evidence="3" id="KW-0735">Signal-anchor</keyword>
<evidence type="ECO:0000256" key="2">
    <source>
        <dbReference type="ARBA" id="ARBA00010271"/>
    </source>
</evidence>
<dbReference type="PROSITE" id="PS00022">
    <property type="entry name" value="EGF_1"/>
    <property type="match status" value="2"/>
</dbReference>
<comment type="subcellular location">
    <subcellularLocation>
        <location evidence="1">Golgi apparatus membrane</location>
        <topology evidence="1">Single-pass type II membrane protein</topology>
    </subcellularLocation>
</comment>
<keyword evidence="6" id="KW-0245">EGF-like domain</keyword>
<evidence type="ECO:0000256" key="4">
    <source>
        <dbReference type="ARBA" id="ARBA00023034"/>
    </source>
</evidence>
<feature type="domain" description="EGF-like" evidence="8">
    <location>
        <begin position="129"/>
        <end position="162"/>
    </location>
</feature>
<keyword evidence="10" id="KW-1185">Reference proteome</keyword>
<proteinExistence type="inferred from homology"/>
<feature type="transmembrane region" description="Helical" evidence="7">
    <location>
        <begin position="6"/>
        <end position="27"/>
    </location>
</feature>
<accession>A0A1Y1INC8</accession>
<reference evidence="9 10" key="1">
    <citation type="journal article" date="2014" name="Nat. Commun.">
        <title>Klebsormidium flaccidum genome reveals primary factors for plant terrestrial adaptation.</title>
        <authorList>
            <person name="Hori K."/>
            <person name="Maruyama F."/>
            <person name="Fujisawa T."/>
            <person name="Togashi T."/>
            <person name="Yamamoto N."/>
            <person name="Seo M."/>
            <person name="Sato S."/>
            <person name="Yamada T."/>
            <person name="Mori H."/>
            <person name="Tajima N."/>
            <person name="Moriyama T."/>
            <person name="Ikeuchi M."/>
            <person name="Watanabe M."/>
            <person name="Wada H."/>
            <person name="Kobayashi K."/>
            <person name="Saito M."/>
            <person name="Masuda T."/>
            <person name="Sasaki-Sekimoto Y."/>
            <person name="Mashiguchi K."/>
            <person name="Awai K."/>
            <person name="Shimojima M."/>
            <person name="Masuda S."/>
            <person name="Iwai M."/>
            <person name="Nobusawa T."/>
            <person name="Narise T."/>
            <person name="Kondo S."/>
            <person name="Saito H."/>
            <person name="Sato R."/>
            <person name="Murakawa M."/>
            <person name="Ihara Y."/>
            <person name="Oshima-Yamada Y."/>
            <person name="Ohtaka K."/>
            <person name="Satoh M."/>
            <person name="Sonobe K."/>
            <person name="Ishii M."/>
            <person name="Ohtani R."/>
            <person name="Kanamori-Sato M."/>
            <person name="Honoki R."/>
            <person name="Miyazaki D."/>
            <person name="Mochizuki H."/>
            <person name="Umetsu J."/>
            <person name="Higashi K."/>
            <person name="Shibata D."/>
            <person name="Kamiya Y."/>
            <person name="Sato N."/>
            <person name="Nakamura Y."/>
            <person name="Tabata S."/>
            <person name="Ida S."/>
            <person name="Kurokawa K."/>
            <person name="Ohta H."/>
        </authorList>
    </citation>
    <scope>NUCLEOTIDE SEQUENCE [LARGE SCALE GENOMIC DNA]</scope>
    <source>
        <strain evidence="9 10">NIES-2285</strain>
    </source>
</reference>
<dbReference type="PROSITE" id="PS50026">
    <property type="entry name" value="EGF_3"/>
    <property type="match status" value="2"/>
</dbReference>
<dbReference type="PANTHER" id="PTHR11062:SF376">
    <property type="entry name" value="EXOSTOSIN FAMILY PROTEIN"/>
    <property type="match status" value="1"/>
</dbReference>
<dbReference type="Pfam" id="PF03016">
    <property type="entry name" value="Exostosin_GT47"/>
    <property type="match status" value="1"/>
</dbReference>
<dbReference type="OrthoDB" id="1924787at2759"/>
<dbReference type="Proteomes" id="UP000054558">
    <property type="component" value="Unassembled WGS sequence"/>
</dbReference>
<feature type="domain" description="EGF-like" evidence="8">
    <location>
        <begin position="254"/>
        <end position="286"/>
    </location>
</feature>
<dbReference type="GO" id="GO:0000139">
    <property type="term" value="C:Golgi membrane"/>
    <property type="evidence" value="ECO:0007669"/>
    <property type="project" value="UniProtKB-SubCell"/>
</dbReference>
<keyword evidence="7" id="KW-0812">Transmembrane</keyword>
<dbReference type="InterPro" id="IPR013111">
    <property type="entry name" value="EGF_extracell"/>
</dbReference>
<evidence type="ECO:0000313" key="10">
    <source>
        <dbReference type="Proteomes" id="UP000054558"/>
    </source>
</evidence>
<evidence type="ECO:0000256" key="3">
    <source>
        <dbReference type="ARBA" id="ARBA00022968"/>
    </source>
</evidence>
<sequence>MAGRGFAWSICLIAGFLTGSVVLALLAQGGWYARQHAAPALTEQEWNQVIVQWESLKGRSSQSSAESCRRVEYAGSDILVDGVRVGSTLSGVQAGGGGLLGTLSQLVRGRDAADRGPRGVAQAAQRGSHSTRCHPACSKHGTCNEELARCDCPASFSGPDCSDPAMPACWLTPEYATTCAQPTTCQCTLQCQQYAFAASEPCFDADDIPPFSDNLSDIYARPQMLLRTDGKGKEIAPRWPPPEGPFRPPHRVRDIDDCPSSCHYRGACTEGGTCMCSINDAGMACEAPVQRWDAPWVTCFNRCSGRGRCLHGFCHCRPGAWGIDCSLSWADGGTPEVWLDQRTRLPRAGAAVRPRIFVYELPPWLNVWLMTHSLVSLDRHEPHQFLERLLHSPHRTTDPETADFFFVPAWPRWRLIRGVYTQRVVDYISATWPYWKRHGGADHLFVMTDDWGPCDEGGERMRALAPAMLLNLWGFTGTMSDRDPVADPLRACFAVGHDIAIPPNMDWNINKHDKLARFSPLIDPELAHPRQRTAYFSGSSGRRQELTGGGATDYSFGIRQAIFDLYEARQEELNWRLAEPPDPYPDYLHIMADTVFCLGPPGHGWGTRAVQGVLMGCIPVIIADHIVQPWEGDLLDWADFSLRVANADLPRLADILGAVTPAEIARLQAGLAAVWPRFLWHSALESPLNDHELKPSLRSKLREVLENEDAFSSIIEILKQRLVKKEDVGKRKH</sequence>
<gene>
    <name evidence="9" type="ORF">KFL_010030010</name>
</gene>
<dbReference type="PANTHER" id="PTHR11062">
    <property type="entry name" value="EXOSTOSIN HEPARAN SULFATE GLYCOSYLTRANSFERASE -RELATED"/>
    <property type="match status" value="1"/>
</dbReference>
<feature type="disulfide bond" evidence="6">
    <location>
        <begin position="276"/>
        <end position="285"/>
    </location>
</feature>
<evidence type="ECO:0000259" key="8">
    <source>
        <dbReference type="PROSITE" id="PS50026"/>
    </source>
</evidence>
<dbReference type="STRING" id="105231.A0A1Y1INC8"/>
<dbReference type="EMBL" id="DF237952">
    <property type="protein sequence ID" value="GAQ92390.1"/>
    <property type="molecule type" value="Genomic_DNA"/>
</dbReference>
<keyword evidence="4" id="KW-0333">Golgi apparatus</keyword>
<comment type="similarity">
    <text evidence="2">Belongs to the glycosyltransferase 47 family.</text>
</comment>
<evidence type="ECO:0000256" key="6">
    <source>
        <dbReference type="PROSITE-ProRule" id="PRU00076"/>
    </source>
</evidence>
<feature type="disulfide bond" evidence="6">
    <location>
        <begin position="258"/>
        <end position="268"/>
    </location>
</feature>
<name>A0A1Y1INC8_KLENI</name>
<comment type="caution">
    <text evidence="6">Lacks conserved residue(s) required for the propagation of feature annotation.</text>
</comment>
<evidence type="ECO:0000313" key="9">
    <source>
        <dbReference type="EMBL" id="GAQ92390.1"/>
    </source>
</evidence>
<protein>
    <submittedName>
        <fullName evidence="9">Exostosin family protein</fullName>
    </submittedName>
</protein>
<keyword evidence="7" id="KW-0472">Membrane</keyword>
<dbReference type="Pfam" id="PF07974">
    <property type="entry name" value="EGF_2"/>
    <property type="match status" value="1"/>
</dbReference>
<dbReference type="AlphaFoldDB" id="A0A1Y1INC8"/>
<feature type="disulfide bond" evidence="6">
    <location>
        <begin position="152"/>
        <end position="161"/>
    </location>
</feature>
<organism evidence="9 10">
    <name type="scientific">Klebsormidium nitens</name>
    <name type="common">Green alga</name>
    <name type="synonym">Ulothrix nitens</name>
    <dbReference type="NCBI Taxonomy" id="105231"/>
    <lineage>
        <taxon>Eukaryota</taxon>
        <taxon>Viridiplantae</taxon>
        <taxon>Streptophyta</taxon>
        <taxon>Klebsormidiophyceae</taxon>
        <taxon>Klebsormidiales</taxon>
        <taxon>Klebsormidiaceae</taxon>
        <taxon>Klebsormidium</taxon>
    </lineage>
</organism>
<evidence type="ECO:0000256" key="7">
    <source>
        <dbReference type="SAM" id="Phobius"/>
    </source>
</evidence>
<dbReference type="InterPro" id="IPR004263">
    <property type="entry name" value="Exostosin"/>
</dbReference>
<evidence type="ECO:0000256" key="1">
    <source>
        <dbReference type="ARBA" id="ARBA00004323"/>
    </source>
</evidence>